<reference evidence="2" key="1">
    <citation type="journal article" date="2022" name="Int. J. Mol. Sci.">
        <title>Draft Genome of Tanacetum Coccineum: Genomic Comparison of Closely Related Tanacetum-Family Plants.</title>
        <authorList>
            <person name="Yamashiro T."/>
            <person name="Shiraishi A."/>
            <person name="Nakayama K."/>
            <person name="Satake H."/>
        </authorList>
    </citation>
    <scope>NUCLEOTIDE SEQUENCE</scope>
</reference>
<sequence length="232" mass="25679">MLPLNYTIDSEISQQTSEPFEDFRETKILQPLPIASSPVPSSDDPYLIVGQAHTPAAIDTESEPEEAPLETEELQPLAARTTPPSSKHTPTLHDLTPVSPLIDEEFEASKPSDTRITSSHSTTLSNSTTSLSPDHPLTQTSPTPTLSWHLYYCRTARMAVRTQPAMSLGLSAKMIEAMTLPPLSFRKRYRSSYETPSSSSSSLSSSPTLPIRKRYRRTSKLVEDTETEVEEC</sequence>
<comment type="caution">
    <text evidence="2">The sequence shown here is derived from an EMBL/GenBank/DDBJ whole genome shotgun (WGS) entry which is preliminary data.</text>
</comment>
<evidence type="ECO:0000313" key="3">
    <source>
        <dbReference type="Proteomes" id="UP001151760"/>
    </source>
</evidence>
<evidence type="ECO:0000313" key="2">
    <source>
        <dbReference type="EMBL" id="GJT84095.1"/>
    </source>
</evidence>
<feature type="compositionally biased region" description="Low complexity" evidence="1">
    <location>
        <begin position="192"/>
        <end position="209"/>
    </location>
</feature>
<accession>A0ABQ5H883</accession>
<feature type="compositionally biased region" description="Low complexity" evidence="1">
    <location>
        <begin position="117"/>
        <end position="141"/>
    </location>
</feature>
<protein>
    <submittedName>
        <fullName evidence="2">Uncharacterized protein</fullName>
    </submittedName>
</protein>
<evidence type="ECO:0000256" key="1">
    <source>
        <dbReference type="SAM" id="MobiDB-lite"/>
    </source>
</evidence>
<feature type="compositionally biased region" description="Acidic residues" evidence="1">
    <location>
        <begin position="60"/>
        <end position="73"/>
    </location>
</feature>
<gene>
    <name evidence="2" type="ORF">Tco_1058437</name>
</gene>
<dbReference type="Proteomes" id="UP001151760">
    <property type="component" value="Unassembled WGS sequence"/>
</dbReference>
<feature type="region of interest" description="Disordered" evidence="1">
    <location>
        <begin position="192"/>
        <end position="232"/>
    </location>
</feature>
<dbReference type="EMBL" id="BQNB010019323">
    <property type="protein sequence ID" value="GJT84095.1"/>
    <property type="molecule type" value="Genomic_DNA"/>
</dbReference>
<keyword evidence="3" id="KW-1185">Reference proteome</keyword>
<proteinExistence type="predicted"/>
<organism evidence="2 3">
    <name type="scientific">Tanacetum coccineum</name>
    <dbReference type="NCBI Taxonomy" id="301880"/>
    <lineage>
        <taxon>Eukaryota</taxon>
        <taxon>Viridiplantae</taxon>
        <taxon>Streptophyta</taxon>
        <taxon>Embryophyta</taxon>
        <taxon>Tracheophyta</taxon>
        <taxon>Spermatophyta</taxon>
        <taxon>Magnoliopsida</taxon>
        <taxon>eudicotyledons</taxon>
        <taxon>Gunneridae</taxon>
        <taxon>Pentapetalae</taxon>
        <taxon>asterids</taxon>
        <taxon>campanulids</taxon>
        <taxon>Asterales</taxon>
        <taxon>Asteraceae</taxon>
        <taxon>Asteroideae</taxon>
        <taxon>Anthemideae</taxon>
        <taxon>Anthemidinae</taxon>
        <taxon>Tanacetum</taxon>
    </lineage>
</organism>
<feature type="region of interest" description="Disordered" evidence="1">
    <location>
        <begin position="31"/>
        <end position="141"/>
    </location>
</feature>
<reference evidence="2" key="2">
    <citation type="submission" date="2022-01" db="EMBL/GenBank/DDBJ databases">
        <authorList>
            <person name="Yamashiro T."/>
            <person name="Shiraishi A."/>
            <person name="Satake H."/>
            <person name="Nakayama K."/>
        </authorList>
    </citation>
    <scope>NUCLEOTIDE SEQUENCE</scope>
</reference>
<name>A0ABQ5H883_9ASTR</name>